<protein>
    <submittedName>
        <fullName evidence="1">Uncharacterized protein</fullName>
    </submittedName>
</protein>
<accession>A0A9P5HA86</accession>
<evidence type="ECO:0000313" key="2">
    <source>
        <dbReference type="Proteomes" id="UP000722485"/>
    </source>
</evidence>
<evidence type="ECO:0000313" key="1">
    <source>
        <dbReference type="EMBL" id="KAF7545787.1"/>
    </source>
</evidence>
<dbReference type="AlphaFoldDB" id="A0A9P5HA86"/>
<comment type="caution">
    <text evidence="1">The sequence shown here is derived from an EMBL/GenBank/DDBJ whole genome shotgun (WGS) entry which is preliminary data.</text>
</comment>
<dbReference type="Proteomes" id="UP000722485">
    <property type="component" value="Unassembled WGS sequence"/>
</dbReference>
<dbReference type="EMBL" id="JAANBB010000238">
    <property type="protein sequence ID" value="KAF7545787.1"/>
    <property type="molecule type" value="Genomic_DNA"/>
</dbReference>
<reference evidence="1" key="1">
    <citation type="submission" date="2020-03" db="EMBL/GenBank/DDBJ databases">
        <title>Draft Genome Sequence of Cylindrodendrum hubeiense.</title>
        <authorList>
            <person name="Buettner E."/>
            <person name="Kellner H."/>
        </authorList>
    </citation>
    <scope>NUCLEOTIDE SEQUENCE</scope>
    <source>
        <strain evidence="1">IHI 201604</strain>
    </source>
</reference>
<organism evidence="1 2">
    <name type="scientific">Cylindrodendrum hubeiense</name>
    <dbReference type="NCBI Taxonomy" id="595255"/>
    <lineage>
        <taxon>Eukaryota</taxon>
        <taxon>Fungi</taxon>
        <taxon>Dikarya</taxon>
        <taxon>Ascomycota</taxon>
        <taxon>Pezizomycotina</taxon>
        <taxon>Sordariomycetes</taxon>
        <taxon>Hypocreomycetidae</taxon>
        <taxon>Hypocreales</taxon>
        <taxon>Nectriaceae</taxon>
        <taxon>Cylindrodendrum</taxon>
    </lineage>
</organism>
<gene>
    <name evidence="1" type="ORF">G7Z17_g8910</name>
</gene>
<keyword evidence="2" id="KW-1185">Reference proteome</keyword>
<sequence>MEAHNGNLAHRQYPPSLFFIKVLLTPTRYRLSYERKELSTQYAIAAPDGVVMPNWAWFYEEPRLPYEVI</sequence>
<proteinExistence type="predicted"/>
<dbReference type="OrthoDB" id="18996at2759"/>
<name>A0A9P5HA86_9HYPO</name>